<evidence type="ECO:0000313" key="3">
    <source>
        <dbReference type="Proteomes" id="UP000234789"/>
    </source>
</evidence>
<dbReference type="Proteomes" id="UP000234789">
    <property type="component" value="Unassembled WGS sequence"/>
</dbReference>
<name>A0A2N5NBZ2_9BACL</name>
<gene>
    <name evidence="2" type="ORF">B8V81_0755</name>
</gene>
<sequence length="124" mass="13026">MDDSPAAVGLPAKPGVPDEDAAWSGRTSGSKMTSVSFEVPRHHGFVALDFLNEGEGATTISVSHPSSGAFYFTESVEPGQPFAWSSERDYPEGMPSGTYTVSFHSSTAEVEVSYSGRASQSGNS</sequence>
<feature type="region of interest" description="Disordered" evidence="1">
    <location>
        <begin position="1"/>
        <end position="34"/>
    </location>
</feature>
<accession>A0A2N5NBZ2</accession>
<reference evidence="2 3" key="1">
    <citation type="submission" date="2017-05" db="EMBL/GenBank/DDBJ databases">
        <title>Functional genome analysis of Paenibacillus pasadenensis strain R16: insights on endophytic life style and antifungal activity.</title>
        <authorList>
            <person name="Passera A."/>
            <person name="Marcolungo L."/>
            <person name="Casati P."/>
            <person name="Brasca M."/>
            <person name="Quaglino F."/>
            <person name="Delledonne M."/>
        </authorList>
    </citation>
    <scope>NUCLEOTIDE SEQUENCE [LARGE SCALE GENOMIC DNA]</scope>
    <source>
        <strain evidence="2 3">R16</strain>
    </source>
</reference>
<evidence type="ECO:0000256" key="1">
    <source>
        <dbReference type="SAM" id="MobiDB-lite"/>
    </source>
</evidence>
<dbReference type="EMBL" id="NFEZ01000002">
    <property type="protein sequence ID" value="PLT47848.1"/>
    <property type="molecule type" value="Genomic_DNA"/>
</dbReference>
<evidence type="ECO:0000313" key="2">
    <source>
        <dbReference type="EMBL" id="PLT47848.1"/>
    </source>
</evidence>
<protein>
    <submittedName>
        <fullName evidence="2">Uncharacterized protein</fullName>
    </submittedName>
</protein>
<dbReference type="AlphaFoldDB" id="A0A2N5NBZ2"/>
<keyword evidence="3" id="KW-1185">Reference proteome</keyword>
<feature type="compositionally biased region" description="Polar residues" evidence="1">
    <location>
        <begin position="25"/>
        <end position="34"/>
    </location>
</feature>
<proteinExistence type="predicted"/>
<organism evidence="2 3">
    <name type="scientific">Paenibacillus pasadenensis</name>
    <dbReference type="NCBI Taxonomy" id="217090"/>
    <lineage>
        <taxon>Bacteria</taxon>
        <taxon>Bacillati</taxon>
        <taxon>Bacillota</taxon>
        <taxon>Bacilli</taxon>
        <taxon>Bacillales</taxon>
        <taxon>Paenibacillaceae</taxon>
        <taxon>Paenibacillus</taxon>
    </lineage>
</organism>
<comment type="caution">
    <text evidence="2">The sequence shown here is derived from an EMBL/GenBank/DDBJ whole genome shotgun (WGS) entry which is preliminary data.</text>
</comment>